<feature type="transmembrane region" description="Helical" evidence="6">
    <location>
        <begin position="40"/>
        <end position="57"/>
    </location>
</feature>
<dbReference type="Gene3D" id="1.20.120.1630">
    <property type="match status" value="1"/>
</dbReference>
<feature type="transmembrane region" description="Helical" evidence="6">
    <location>
        <begin position="69"/>
        <end position="92"/>
    </location>
</feature>
<evidence type="ECO:0000256" key="4">
    <source>
        <dbReference type="ARBA" id="ARBA00023136"/>
    </source>
</evidence>
<feature type="region of interest" description="Disordered" evidence="5">
    <location>
        <begin position="11"/>
        <end position="31"/>
    </location>
</feature>
<dbReference type="InterPro" id="IPR007318">
    <property type="entry name" value="Phopholipid_MeTrfase"/>
</dbReference>
<accession>A0A5C4RQN2</accession>
<dbReference type="EMBL" id="SMDR01000003">
    <property type="protein sequence ID" value="TNJ33284.1"/>
    <property type="molecule type" value="Genomic_DNA"/>
</dbReference>
<dbReference type="PANTHER" id="PTHR43847">
    <property type="entry name" value="BLL3993 PROTEIN"/>
    <property type="match status" value="1"/>
</dbReference>
<dbReference type="Pfam" id="PF04191">
    <property type="entry name" value="PEMT"/>
    <property type="match status" value="1"/>
</dbReference>
<keyword evidence="8" id="KW-1185">Reference proteome</keyword>
<gene>
    <name evidence="7" type="ORF">E1B00_13380</name>
</gene>
<evidence type="ECO:0000313" key="8">
    <source>
        <dbReference type="Proteomes" id="UP000305760"/>
    </source>
</evidence>
<comment type="subcellular location">
    <subcellularLocation>
        <location evidence="1">Endomembrane system</location>
        <topology evidence="1">Multi-pass membrane protein</topology>
    </subcellularLocation>
</comment>
<organism evidence="7 8">
    <name type="scientific">Arenimonas terrae</name>
    <dbReference type="NCBI Taxonomy" id="2546226"/>
    <lineage>
        <taxon>Bacteria</taxon>
        <taxon>Pseudomonadati</taxon>
        <taxon>Pseudomonadota</taxon>
        <taxon>Gammaproteobacteria</taxon>
        <taxon>Lysobacterales</taxon>
        <taxon>Lysobacteraceae</taxon>
        <taxon>Arenimonas</taxon>
    </lineage>
</organism>
<keyword evidence="3 6" id="KW-1133">Transmembrane helix</keyword>
<feature type="compositionally biased region" description="Polar residues" evidence="5">
    <location>
        <begin position="18"/>
        <end position="28"/>
    </location>
</feature>
<protein>
    <submittedName>
        <fullName evidence="7">Isoprenylcysteine carboxylmethyltransferase family protein</fullName>
    </submittedName>
</protein>
<reference evidence="7 8" key="1">
    <citation type="submission" date="2019-03" db="EMBL/GenBank/DDBJ databases">
        <title>Arenimonas daejeonensis sp. nov., isolated from compost.</title>
        <authorList>
            <person name="Jeon C.O."/>
        </authorList>
    </citation>
    <scope>NUCLEOTIDE SEQUENCE [LARGE SCALE GENOMIC DNA]</scope>
    <source>
        <strain evidence="7 8">R29</strain>
    </source>
</reference>
<sequence length="183" mass="20484">MASCCRWRPCRRGPGCCSTSADRTMSEPSPTPGVRFPPPLIFLLGLGAGLALEHLLFPWELVSPPVLPVLRGLAAAFALAAAWLLLSALGGFRRKGNDPRPWREDTAFVEDGIYRHTRNPMYLGMALAYVAITLACNSLWPLLTLGPVLFVIRHYVIGREEAYLTQRFGQTYTDYCRRVGRWF</sequence>
<evidence type="ECO:0000256" key="2">
    <source>
        <dbReference type="ARBA" id="ARBA00022692"/>
    </source>
</evidence>
<feature type="transmembrane region" description="Helical" evidence="6">
    <location>
        <begin position="122"/>
        <end position="143"/>
    </location>
</feature>
<name>A0A5C4RQN2_9GAMM</name>
<dbReference type="AlphaFoldDB" id="A0A5C4RQN2"/>
<dbReference type="OrthoDB" id="9811969at2"/>
<dbReference type="InterPro" id="IPR052527">
    <property type="entry name" value="Metal_cation-efflux_comp"/>
</dbReference>
<keyword evidence="7" id="KW-0489">Methyltransferase</keyword>
<dbReference type="GO" id="GO:0012505">
    <property type="term" value="C:endomembrane system"/>
    <property type="evidence" value="ECO:0007669"/>
    <property type="project" value="UniProtKB-SubCell"/>
</dbReference>
<proteinExistence type="predicted"/>
<evidence type="ECO:0000256" key="1">
    <source>
        <dbReference type="ARBA" id="ARBA00004127"/>
    </source>
</evidence>
<comment type="caution">
    <text evidence="7">The sequence shown here is derived from an EMBL/GenBank/DDBJ whole genome shotgun (WGS) entry which is preliminary data.</text>
</comment>
<evidence type="ECO:0000256" key="6">
    <source>
        <dbReference type="SAM" id="Phobius"/>
    </source>
</evidence>
<dbReference type="GO" id="GO:0032259">
    <property type="term" value="P:methylation"/>
    <property type="evidence" value="ECO:0007669"/>
    <property type="project" value="UniProtKB-KW"/>
</dbReference>
<keyword evidence="4 6" id="KW-0472">Membrane</keyword>
<keyword evidence="7" id="KW-0808">Transferase</keyword>
<dbReference type="Proteomes" id="UP000305760">
    <property type="component" value="Unassembled WGS sequence"/>
</dbReference>
<dbReference type="GO" id="GO:0008168">
    <property type="term" value="F:methyltransferase activity"/>
    <property type="evidence" value="ECO:0007669"/>
    <property type="project" value="UniProtKB-KW"/>
</dbReference>
<evidence type="ECO:0000313" key="7">
    <source>
        <dbReference type="EMBL" id="TNJ33284.1"/>
    </source>
</evidence>
<evidence type="ECO:0000256" key="5">
    <source>
        <dbReference type="SAM" id="MobiDB-lite"/>
    </source>
</evidence>
<dbReference type="PANTHER" id="PTHR43847:SF1">
    <property type="entry name" value="BLL3993 PROTEIN"/>
    <property type="match status" value="1"/>
</dbReference>
<evidence type="ECO:0000256" key="3">
    <source>
        <dbReference type="ARBA" id="ARBA00022989"/>
    </source>
</evidence>
<keyword evidence="2 6" id="KW-0812">Transmembrane</keyword>